<proteinExistence type="predicted"/>
<name>A0A4R3K3U8_9FIRM</name>
<sequence>MMWGSKGHAFPCKHETHGLLTPVSYNVTVTIQEGRNIWENILEQTVLEAKQMWY</sequence>
<gene>
    <name evidence="1" type="ORF">EDD59_11715</name>
</gene>
<dbReference type="EMBL" id="SLZZ01000017">
    <property type="protein sequence ID" value="TCS77408.1"/>
    <property type="molecule type" value="Genomic_DNA"/>
</dbReference>
<keyword evidence="2" id="KW-1185">Reference proteome</keyword>
<reference evidence="1 2" key="1">
    <citation type="submission" date="2019-03" db="EMBL/GenBank/DDBJ databases">
        <title>Genomic Encyclopedia of Type Strains, Phase IV (KMG-IV): sequencing the most valuable type-strain genomes for metagenomic binning, comparative biology and taxonomic classification.</title>
        <authorList>
            <person name="Goeker M."/>
        </authorList>
    </citation>
    <scope>NUCLEOTIDE SEQUENCE [LARGE SCALE GENOMIC DNA]</scope>
    <source>
        <strain evidence="1 2">DSM 29489</strain>
    </source>
</reference>
<protein>
    <submittedName>
        <fullName evidence="1">Uncharacterized protein</fullName>
    </submittedName>
</protein>
<evidence type="ECO:0000313" key="1">
    <source>
        <dbReference type="EMBL" id="TCS77408.1"/>
    </source>
</evidence>
<accession>A0A4R3K3U8</accession>
<organism evidence="1 2">
    <name type="scientific">Muricomes intestini</name>
    <dbReference type="NCBI Taxonomy" id="1796634"/>
    <lineage>
        <taxon>Bacteria</taxon>
        <taxon>Bacillati</taxon>
        <taxon>Bacillota</taxon>
        <taxon>Clostridia</taxon>
        <taxon>Lachnospirales</taxon>
        <taxon>Lachnospiraceae</taxon>
        <taxon>Muricomes</taxon>
    </lineage>
</organism>
<dbReference type="Proteomes" id="UP000295726">
    <property type="component" value="Unassembled WGS sequence"/>
</dbReference>
<comment type="caution">
    <text evidence="1">The sequence shown here is derived from an EMBL/GenBank/DDBJ whole genome shotgun (WGS) entry which is preliminary data.</text>
</comment>
<dbReference type="AlphaFoldDB" id="A0A4R3K3U8"/>
<evidence type="ECO:0000313" key="2">
    <source>
        <dbReference type="Proteomes" id="UP000295726"/>
    </source>
</evidence>